<organism evidence="5 7">
    <name type="scientific">Dracunculus medinensis</name>
    <name type="common">Guinea worm</name>
    <dbReference type="NCBI Taxonomy" id="318479"/>
    <lineage>
        <taxon>Eukaryota</taxon>
        <taxon>Metazoa</taxon>
        <taxon>Ecdysozoa</taxon>
        <taxon>Nematoda</taxon>
        <taxon>Chromadorea</taxon>
        <taxon>Rhabditida</taxon>
        <taxon>Spirurina</taxon>
        <taxon>Dracunculoidea</taxon>
        <taxon>Dracunculidae</taxon>
        <taxon>Dracunculus</taxon>
    </lineage>
</organism>
<evidence type="ECO:0000313" key="4">
    <source>
        <dbReference type="EMBL" id="VDN53400.1"/>
    </source>
</evidence>
<feature type="region of interest" description="Disordered" evidence="2">
    <location>
        <begin position="46"/>
        <end position="69"/>
    </location>
</feature>
<reference evidence="4 6" key="2">
    <citation type="submission" date="2018-11" db="EMBL/GenBank/DDBJ databases">
        <authorList>
            <consortium name="Pathogen Informatics"/>
        </authorList>
    </citation>
    <scope>NUCLEOTIDE SEQUENCE [LARGE SCALE GENOMIC DNA]</scope>
</reference>
<dbReference type="InterPro" id="IPR040211">
    <property type="entry name" value="SERF1/2-like"/>
</dbReference>
<accession>A0A0N4UP87</accession>
<dbReference type="Pfam" id="PF04419">
    <property type="entry name" value="SERF-like_N"/>
    <property type="match status" value="1"/>
</dbReference>
<reference evidence="7" key="1">
    <citation type="submission" date="2017-02" db="UniProtKB">
        <authorList>
            <consortium name="WormBaseParasite"/>
        </authorList>
    </citation>
    <scope>IDENTIFICATION</scope>
</reference>
<evidence type="ECO:0000313" key="6">
    <source>
        <dbReference type="Proteomes" id="UP000274756"/>
    </source>
</evidence>
<dbReference type="STRING" id="318479.A0A0N4UP87"/>
<dbReference type="PANTHER" id="PTHR13596:SF0">
    <property type="entry name" value="SI:CH211-39K3.2-RELATED"/>
    <property type="match status" value="1"/>
</dbReference>
<evidence type="ECO:0000259" key="3">
    <source>
        <dbReference type="Pfam" id="PF04419"/>
    </source>
</evidence>
<dbReference type="WBParaSite" id="DME_0000975701-mRNA-1">
    <property type="protein sequence ID" value="DME_0000975701-mRNA-1"/>
    <property type="gene ID" value="DME_0000975701"/>
</dbReference>
<name>A0A0N4UP87_DRAME</name>
<comment type="similarity">
    <text evidence="1">Belongs to the SERF family.</text>
</comment>
<dbReference type="Proteomes" id="UP000038040">
    <property type="component" value="Unplaced"/>
</dbReference>
<evidence type="ECO:0000256" key="1">
    <source>
        <dbReference type="ARBA" id="ARBA00007309"/>
    </source>
</evidence>
<evidence type="ECO:0000313" key="5">
    <source>
        <dbReference type="Proteomes" id="UP000038040"/>
    </source>
</evidence>
<sequence length="155" mass="17762">MLETIPSVEICLSVTDADLNKFICIVVSVLKGIAGGNQRELARERNLKKQQKANKGNQDTTKLDSRMERDADIMRKKQEAAAAKKAAEEAAKVESSKKLQNEMESTDKIFQFKLIVEWSVHYEKLWHLLTLSVTNGFDLWDYLIILVLRGPYKYE</sequence>
<dbReference type="EMBL" id="UYYG01000127">
    <property type="protein sequence ID" value="VDN53400.1"/>
    <property type="molecule type" value="Genomic_DNA"/>
</dbReference>
<dbReference type="Proteomes" id="UP000274756">
    <property type="component" value="Unassembled WGS sequence"/>
</dbReference>
<protein>
    <submittedName>
        <fullName evidence="7">4F5 domain-containing protein</fullName>
    </submittedName>
</protein>
<keyword evidence="6" id="KW-1185">Reference proteome</keyword>
<dbReference type="GO" id="GO:0005829">
    <property type="term" value="C:cytosol"/>
    <property type="evidence" value="ECO:0007669"/>
    <property type="project" value="TreeGrafter"/>
</dbReference>
<dbReference type="InterPro" id="IPR007513">
    <property type="entry name" value="SERF-like_N"/>
</dbReference>
<gene>
    <name evidence="4" type="ORF">DME_LOCUS3373</name>
</gene>
<dbReference type="PANTHER" id="PTHR13596">
    <property type="entry name" value="SMALL EDRK-RICH FACTOR 1"/>
    <property type="match status" value="1"/>
</dbReference>
<proteinExistence type="inferred from homology"/>
<evidence type="ECO:0000256" key="2">
    <source>
        <dbReference type="SAM" id="MobiDB-lite"/>
    </source>
</evidence>
<evidence type="ECO:0000313" key="7">
    <source>
        <dbReference type="WBParaSite" id="DME_0000975701-mRNA-1"/>
    </source>
</evidence>
<feature type="domain" description="Small EDRK-rich factor-like N-terminal" evidence="3">
    <location>
        <begin position="36"/>
        <end position="67"/>
    </location>
</feature>
<dbReference type="OrthoDB" id="18018at2759"/>
<dbReference type="AlphaFoldDB" id="A0A0N4UP87"/>